<dbReference type="Proteomes" id="UP000016860">
    <property type="component" value="Unassembled WGS sequence"/>
</dbReference>
<reference evidence="1 2" key="1">
    <citation type="journal article" date="2013" name="Genome Announc.">
        <title>Draft Genome Sequence of the Cellulolytic Bacterium Clostridium papyrosolvens C7 (ATCC 700395).</title>
        <authorList>
            <person name="Zepeda V."/>
            <person name="Dassa B."/>
            <person name="Borovok I."/>
            <person name="Lamed R."/>
            <person name="Bayer E.A."/>
            <person name="Cate J.H."/>
        </authorList>
    </citation>
    <scope>NUCLEOTIDE SEQUENCE [LARGE SCALE GENOMIC DNA]</scope>
    <source>
        <strain evidence="1 2">C7</strain>
    </source>
</reference>
<dbReference type="AlphaFoldDB" id="U4QX02"/>
<sequence>MNQVDLEKALKAINGDKIASSELILERKEDI</sequence>
<comment type="caution">
    <text evidence="1">The sequence shown here is derived from an EMBL/GenBank/DDBJ whole genome shotgun (WGS) entry which is preliminary data.</text>
</comment>
<accession>U4QX02</accession>
<dbReference type="STRING" id="1330534.L323_18200"/>
<dbReference type="PATRIC" id="fig|1330534.3.peg.3614"/>
<protein>
    <submittedName>
        <fullName evidence="1">Uncharacterized protein</fullName>
    </submittedName>
</protein>
<gene>
    <name evidence="1" type="ORF">L323_18200</name>
</gene>
<dbReference type="EMBL" id="ATAY01000094">
    <property type="protein sequence ID" value="EPR08073.1"/>
    <property type="molecule type" value="Genomic_DNA"/>
</dbReference>
<organism evidence="1 2">
    <name type="scientific">Ruminiclostridium papyrosolvens C7</name>
    <dbReference type="NCBI Taxonomy" id="1330534"/>
    <lineage>
        <taxon>Bacteria</taxon>
        <taxon>Bacillati</taxon>
        <taxon>Bacillota</taxon>
        <taxon>Clostridia</taxon>
        <taxon>Eubacteriales</taxon>
        <taxon>Oscillospiraceae</taxon>
        <taxon>Ruminiclostridium</taxon>
    </lineage>
</organism>
<name>U4QX02_9FIRM</name>
<proteinExistence type="predicted"/>
<evidence type="ECO:0000313" key="1">
    <source>
        <dbReference type="EMBL" id="EPR08073.1"/>
    </source>
</evidence>
<evidence type="ECO:0000313" key="2">
    <source>
        <dbReference type="Proteomes" id="UP000016860"/>
    </source>
</evidence>